<protein>
    <submittedName>
        <fullName evidence="1">Uncharacterized protein</fullName>
    </submittedName>
</protein>
<evidence type="ECO:0000313" key="1">
    <source>
        <dbReference type="EMBL" id="MPM78499.1"/>
    </source>
</evidence>
<sequence>MIPGCRRAGAGLAIGARIENDVASGDEIDFAVAKQRTELLEVVHDGEVDRNFVRK</sequence>
<accession>A0A645CNM7</accession>
<reference evidence="1" key="1">
    <citation type="submission" date="2019-08" db="EMBL/GenBank/DDBJ databases">
        <authorList>
            <person name="Kucharzyk K."/>
            <person name="Murdoch R.W."/>
            <person name="Higgins S."/>
            <person name="Loffler F."/>
        </authorList>
    </citation>
    <scope>NUCLEOTIDE SEQUENCE</scope>
</reference>
<organism evidence="1">
    <name type="scientific">bioreactor metagenome</name>
    <dbReference type="NCBI Taxonomy" id="1076179"/>
    <lineage>
        <taxon>unclassified sequences</taxon>
        <taxon>metagenomes</taxon>
        <taxon>ecological metagenomes</taxon>
    </lineage>
</organism>
<name>A0A645CNM7_9ZZZZ</name>
<comment type="caution">
    <text evidence="1">The sequence shown here is derived from an EMBL/GenBank/DDBJ whole genome shotgun (WGS) entry which is preliminary data.</text>
</comment>
<proteinExistence type="predicted"/>
<gene>
    <name evidence="1" type="ORF">SDC9_125510</name>
</gene>
<dbReference type="AlphaFoldDB" id="A0A645CNM7"/>
<dbReference type="EMBL" id="VSSQ01028688">
    <property type="protein sequence ID" value="MPM78499.1"/>
    <property type="molecule type" value="Genomic_DNA"/>
</dbReference>